<dbReference type="Gene3D" id="3.30.420.40">
    <property type="match status" value="1"/>
</dbReference>
<dbReference type="InterPro" id="IPR043129">
    <property type="entry name" value="ATPase_NBD"/>
</dbReference>
<dbReference type="Pfam" id="PF02541">
    <property type="entry name" value="Ppx-GppA"/>
    <property type="match status" value="1"/>
</dbReference>
<keyword evidence="3" id="KW-1185">Reference proteome</keyword>
<reference evidence="2 3" key="1">
    <citation type="submission" date="2020-03" db="EMBL/GenBank/DDBJ databases">
        <title>Genomic Encyclopedia of Type Strains, Phase IV (KMG-IV): sequencing the most valuable type-strain genomes for metagenomic binning, comparative biology and taxonomic classification.</title>
        <authorList>
            <person name="Goeker M."/>
        </authorList>
    </citation>
    <scope>NUCLEOTIDE SEQUENCE [LARGE SCALE GENOMIC DNA]</scope>
    <source>
        <strain evidence="2 3">DSM 19867</strain>
    </source>
</reference>
<dbReference type="EC" id="3.6.1.11" evidence="2"/>
<dbReference type="EC" id="3.6.1.40" evidence="2"/>
<dbReference type="AlphaFoldDB" id="A0A846MV05"/>
<evidence type="ECO:0000313" key="2">
    <source>
        <dbReference type="EMBL" id="NIK87186.1"/>
    </source>
</evidence>
<name>A0A846MV05_9PROT</name>
<dbReference type="PANTHER" id="PTHR30005:SF0">
    <property type="entry name" value="RETROGRADE REGULATION PROTEIN 2"/>
    <property type="match status" value="1"/>
</dbReference>
<dbReference type="InterPro" id="IPR050273">
    <property type="entry name" value="GppA/Ppx_hydrolase"/>
</dbReference>
<dbReference type="GO" id="GO:0004309">
    <property type="term" value="F:exopolyphosphatase activity"/>
    <property type="evidence" value="ECO:0007669"/>
    <property type="project" value="UniProtKB-EC"/>
</dbReference>
<keyword evidence="2" id="KW-0378">Hydrolase</keyword>
<dbReference type="EMBL" id="JAASRM010000001">
    <property type="protein sequence ID" value="NIK87186.1"/>
    <property type="molecule type" value="Genomic_DNA"/>
</dbReference>
<dbReference type="Gene3D" id="3.30.420.150">
    <property type="entry name" value="Exopolyphosphatase. Domain 2"/>
    <property type="match status" value="1"/>
</dbReference>
<dbReference type="RefSeq" id="WP_167080566.1">
    <property type="nucleotide sequence ID" value="NZ_JAASRM010000001.1"/>
</dbReference>
<sequence length="336" mass="36348">MDQPVKKQRRRRHLGRKAPPVLAALDLGTNNCRLLIASPGREGSFRIIDSFSRIVKLGEGVAHSGQLSEAAMDRTIAALKVCAQRIERHGARFVRAVATEACRAASNAGVLVERAAKEAGITLSVISAAEEARLAALGCAPLIGAHYEGALVFDIGGGSTETIWLGRDHGKPLIIHFDSVPLGVMTLSEGAAMAGTPMDYQTMRRDMRNRFEAVKRDMDLKGGFFDTTRHHLLGTSGTVTTLAGVALKLQRYLRSRVDASWHDCNAIQGVVEELAAMDRPARAAQGCVGNERADLIVPGCAIFSAIHDVWPCARLRVADRGLREGILRELMAEARR</sequence>
<organism evidence="2 3">
    <name type="scientific">Rhizomicrobium palustre</name>
    <dbReference type="NCBI Taxonomy" id="189966"/>
    <lineage>
        <taxon>Bacteria</taxon>
        <taxon>Pseudomonadati</taxon>
        <taxon>Pseudomonadota</taxon>
        <taxon>Alphaproteobacteria</taxon>
        <taxon>Micropepsales</taxon>
        <taxon>Micropepsaceae</taxon>
        <taxon>Rhizomicrobium</taxon>
    </lineage>
</organism>
<accession>A0A846MV05</accession>
<evidence type="ECO:0000313" key="3">
    <source>
        <dbReference type="Proteomes" id="UP000570514"/>
    </source>
</evidence>
<gene>
    <name evidence="2" type="ORF">FHS83_000504</name>
</gene>
<dbReference type="SUPFAM" id="SSF53067">
    <property type="entry name" value="Actin-like ATPase domain"/>
    <property type="match status" value="2"/>
</dbReference>
<comment type="caution">
    <text evidence="2">The sequence shown here is derived from an EMBL/GenBank/DDBJ whole genome shotgun (WGS) entry which is preliminary data.</text>
</comment>
<proteinExistence type="predicted"/>
<dbReference type="GO" id="GO:0008894">
    <property type="term" value="F:guanosine-5'-triphosphate,3'-diphosphate diphosphatase activity"/>
    <property type="evidence" value="ECO:0007669"/>
    <property type="project" value="UniProtKB-EC"/>
</dbReference>
<protein>
    <submittedName>
        <fullName evidence="2">Exopolyphosphatase/guanosine-5'-triphosphate, 3'-diphosphate pyrophosphatase</fullName>
        <ecNumber evidence="2">3.6.1.11</ecNumber>
        <ecNumber evidence="2">3.6.1.40</ecNumber>
    </submittedName>
</protein>
<dbReference type="Proteomes" id="UP000570514">
    <property type="component" value="Unassembled WGS sequence"/>
</dbReference>
<evidence type="ECO:0000259" key="1">
    <source>
        <dbReference type="Pfam" id="PF02541"/>
    </source>
</evidence>
<dbReference type="CDD" id="cd24054">
    <property type="entry name" value="ASKHA_NBD_AaPPX-GppA_MtPPX2-like"/>
    <property type="match status" value="1"/>
</dbReference>
<dbReference type="PANTHER" id="PTHR30005">
    <property type="entry name" value="EXOPOLYPHOSPHATASE"/>
    <property type="match status" value="1"/>
</dbReference>
<feature type="domain" description="Ppx/GppA phosphatase N-terminal" evidence="1">
    <location>
        <begin position="41"/>
        <end position="331"/>
    </location>
</feature>
<dbReference type="InterPro" id="IPR003695">
    <property type="entry name" value="Ppx_GppA_N"/>
</dbReference>